<dbReference type="PANTHER" id="PTHR18896">
    <property type="entry name" value="PHOSPHOLIPASE D"/>
    <property type="match status" value="1"/>
</dbReference>
<feature type="compositionally biased region" description="Polar residues" evidence="8">
    <location>
        <begin position="19"/>
        <end position="28"/>
    </location>
</feature>
<feature type="region of interest" description="Disordered" evidence="8">
    <location>
        <begin position="412"/>
        <end position="434"/>
    </location>
</feature>
<reference evidence="10" key="1">
    <citation type="journal article" date="2019" name="Environ. Microbiol.">
        <title>Fungal ecological strategies reflected in gene transcription - a case study of two litter decomposers.</title>
        <authorList>
            <person name="Barbi F."/>
            <person name="Kohler A."/>
            <person name="Barry K."/>
            <person name="Baskaran P."/>
            <person name="Daum C."/>
            <person name="Fauchery L."/>
            <person name="Ihrmark K."/>
            <person name="Kuo A."/>
            <person name="LaButti K."/>
            <person name="Lipzen A."/>
            <person name="Morin E."/>
            <person name="Grigoriev I.V."/>
            <person name="Henrissat B."/>
            <person name="Lindahl B."/>
            <person name="Martin F."/>
        </authorList>
    </citation>
    <scope>NUCLEOTIDE SEQUENCE</scope>
    <source>
        <strain evidence="10">JB14</strain>
    </source>
</reference>
<dbReference type="Gene3D" id="3.30.1520.10">
    <property type="entry name" value="Phox-like domain"/>
    <property type="match status" value="1"/>
</dbReference>
<feature type="compositionally biased region" description="Low complexity" evidence="8">
    <location>
        <begin position="478"/>
        <end position="488"/>
    </location>
</feature>
<dbReference type="GO" id="GO:0009395">
    <property type="term" value="P:phospholipid catabolic process"/>
    <property type="evidence" value="ECO:0007669"/>
    <property type="project" value="TreeGrafter"/>
</dbReference>
<dbReference type="Proteomes" id="UP000799118">
    <property type="component" value="Unassembled WGS sequence"/>
</dbReference>
<keyword evidence="11" id="KW-1185">Reference proteome</keyword>
<proteinExistence type="inferred from homology"/>
<name>A0A6A4HC89_9AGAR</name>
<dbReference type="Pfam" id="PF13091">
    <property type="entry name" value="PLDc_2"/>
    <property type="match status" value="1"/>
</dbReference>
<dbReference type="Gene3D" id="3.30.870.10">
    <property type="entry name" value="Endonuclease Chain A"/>
    <property type="match status" value="2"/>
</dbReference>
<dbReference type="InterPro" id="IPR016555">
    <property type="entry name" value="PLipase_D_euk"/>
</dbReference>
<feature type="compositionally biased region" description="Basic and acidic residues" evidence="8">
    <location>
        <begin position="1406"/>
        <end position="1434"/>
    </location>
</feature>
<evidence type="ECO:0000256" key="8">
    <source>
        <dbReference type="SAM" id="MobiDB-lite"/>
    </source>
</evidence>
<feature type="region of interest" description="Disordered" evidence="8">
    <location>
        <begin position="93"/>
        <end position="128"/>
    </location>
</feature>
<dbReference type="CDD" id="cd09138">
    <property type="entry name" value="PLDc_vPLD1_2_yPLD_like_1"/>
    <property type="match status" value="1"/>
</dbReference>
<evidence type="ECO:0000256" key="5">
    <source>
        <dbReference type="ARBA" id="ARBA00022963"/>
    </source>
</evidence>
<feature type="compositionally biased region" description="Basic and acidic residues" evidence="8">
    <location>
        <begin position="1202"/>
        <end position="1220"/>
    </location>
</feature>
<feature type="region of interest" description="Disordered" evidence="8">
    <location>
        <begin position="1192"/>
        <end position="1283"/>
    </location>
</feature>
<evidence type="ECO:0000313" key="10">
    <source>
        <dbReference type="EMBL" id="KAE9394904.1"/>
    </source>
</evidence>
<evidence type="ECO:0000256" key="7">
    <source>
        <dbReference type="PIRNR" id="PIRNR009376"/>
    </source>
</evidence>
<dbReference type="CDD" id="cd06093">
    <property type="entry name" value="PX_domain"/>
    <property type="match status" value="1"/>
</dbReference>
<feature type="region of interest" description="Disordered" evidence="8">
    <location>
        <begin position="1073"/>
        <end position="1110"/>
    </location>
</feature>
<dbReference type="PIRSF" id="PIRSF009376">
    <property type="entry name" value="Phospholipase_D_euk"/>
    <property type="match status" value="1"/>
</dbReference>
<dbReference type="SMART" id="SM00155">
    <property type="entry name" value="PLDc"/>
    <property type="match status" value="2"/>
</dbReference>
<dbReference type="CDD" id="cd09141">
    <property type="entry name" value="PLDc_vPLD1_2_yPLD_like_2"/>
    <property type="match status" value="1"/>
</dbReference>
<feature type="region of interest" description="Disordered" evidence="8">
    <location>
        <begin position="1"/>
        <end position="80"/>
    </location>
</feature>
<dbReference type="GO" id="GO:0004630">
    <property type="term" value="F:phospholipase D activity"/>
    <property type="evidence" value="ECO:0007669"/>
    <property type="project" value="UniProtKB-UniRule"/>
</dbReference>
<dbReference type="FunFam" id="3.30.870.10:FF:000011">
    <property type="entry name" value="Phospholipase"/>
    <property type="match status" value="1"/>
</dbReference>
<dbReference type="GO" id="GO:0006654">
    <property type="term" value="P:phosphatidic acid biosynthetic process"/>
    <property type="evidence" value="ECO:0007669"/>
    <property type="project" value="InterPro"/>
</dbReference>
<dbReference type="GO" id="GO:0035091">
    <property type="term" value="F:phosphatidylinositol binding"/>
    <property type="evidence" value="ECO:0007669"/>
    <property type="project" value="InterPro"/>
</dbReference>
<feature type="domain" description="PLD phosphodiesterase" evidence="9">
    <location>
        <begin position="689"/>
        <end position="716"/>
    </location>
</feature>
<dbReference type="PROSITE" id="PS50035">
    <property type="entry name" value="PLD"/>
    <property type="match status" value="2"/>
</dbReference>
<dbReference type="PANTHER" id="PTHR18896:SF76">
    <property type="entry name" value="PHOSPHOLIPASE"/>
    <property type="match status" value="1"/>
</dbReference>
<dbReference type="OrthoDB" id="14911at2759"/>
<protein>
    <recommendedName>
        <fullName evidence="7">Phospholipase</fullName>
        <ecNumber evidence="7">3.1.4.4</ecNumber>
    </recommendedName>
</protein>
<comment type="similarity">
    <text evidence="2 7">Belongs to the phospholipase D family.</text>
</comment>
<dbReference type="GO" id="GO:0035556">
    <property type="term" value="P:intracellular signal transduction"/>
    <property type="evidence" value="ECO:0007669"/>
    <property type="project" value="InterPro"/>
</dbReference>
<dbReference type="SMART" id="SM00312">
    <property type="entry name" value="PX"/>
    <property type="match status" value="1"/>
</dbReference>
<keyword evidence="6" id="KW-0443">Lipid metabolism</keyword>
<feature type="region of interest" description="Disordered" evidence="8">
    <location>
        <begin position="461"/>
        <end position="506"/>
    </location>
</feature>
<dbReference type="SUPFAM" id="SSF64268">
    <property type="entry name" value="PX domain"/>
    <property type="match status" value="1"/>
</dbReference>
<evidence type="ECO:0000256" key="4">
    <source>
        <dbReference type="ARBA" id="ARBA00022801"/>
    </source>
</evidence>
<dbReference type="EMBL" id="ML769541">
    <property type="protein sequence ID" value="KAE9394904.1"/>
    <property type="molecule type" value="Genomic_DNA"/>
</dbReference>
<keyword evidence="4 7" id="KW-0378">Hydrolase</keyword>
<feature type="compositionally biased region" description="Basic and acidic residues" evidence="8">
    <location>
        <begin position="29"/>
        <end position="41"/>
    </location>
</feature>
<feature type="region of interest" description="Disordered" evidence="8">
    <location>
        <begin position="1365"/>
        <end position="1437"/>
    </location>
</feature>
<evidence type="ECO:0000313" key="11">
    <source>
        <dbReference type="Proteomes" id="UP000799118"/>
    </source>
</evidence>
<dbReference type="InterPro" id="IPR001736">
    <property type="entry name" value="PLipase_D/transphosphatidylase"/>
</dbReference>
<dbReference type="InterPro" id="IPR036871">
    <property type="entry name" value="PX_dom_sf"/>
</dbReference>
<evidence type="ECO:0000256" key="2">
    <source>
        <dbReference type="ARBA" id="ARBA00008664"/>
    </source>
</evidence>
<feature type="compositionally biased region" description="Basic and acidic residues" evidence="8">
    <location>
        <begin position="419"/>
        <end position="433"/>
    </location>
</feature>
<keyword evidence="5 7" id="KW-0442">Lipid degradation</keyword>
<evidence type="ECO:0000256" key="1">
    <source>
        <dbReference type="ARBA" id="ARBA00000798"/>
    </source>
</evidence>
<gene>
    <name evidence="10" type="ORF">BT96DRAFT_966890</name>
</gene>
<evidence type="ECO:0000259" key="9">
    <source>
        <dbReference type="PROSITE" id="PS50035"/>
    </source>
</evidence>
<dbReference type="EC" id="3.1.4.4" evidence="7"/>
<comment type="catalytic activity">
    <reaction evidence="1 7">
        <text>a 1,2-diacyl-sn-glycero-3-phosphocholine + H2O = a 1,2-diacyl-sn-glycero-3-phosphate + choline + H(+)</text>
        <dbReference type="Rhea" id="RHEA:14445"/>
        <dbReference type="ChEBI" id="CHEBI:15354"/>
        <dbReference type="ChEBI" id="CHEBI:15377"/>
        <dbReference type="ChEBI" id="CHEBI:15378"/>
        <dbReference type="ChEBI" id="CHEBI:57643"/>
        <dbReference type="ChEBI" id="CHEBI:58608"/>
        <dbReference type="EC" id="3.1.4.4"/>
    </reaction>
</comment>
<feature type="compositionally biased region" description="Polar residues" evidence="8">
    <location>
        <begin position="1222"/>
        <end position="1235"/>
    </location>
</feature>
<dbReference type="InterPro" id="IPR001683">
    <property type="entry name" value="PX_dom"/>
</dbReference>
<keyword evidence="3" id="KW-0677">Repeat</keyword>
<accession>A0A6A4HC89</accession>
<feature type="domain" description="PLD phosphodiesterase" evidence="9">
    <location>
        <begin position="983"/>
        <end position="1010"/>
    </location>
</feature>
<evidence type="ECO:0000256" key="6">
    <source>
        <dbReference type="ARBA" id="ARBA00023098"/>
    </source>
</evidence>
<sequence>MTPSMRTGPPRSLSYVYSLPNSPAGSRANTKELKITNHATEEGDGFPFSENENTPRFRGVLEIGHGSFSSDRKGKKRESRFLDESWNPMKWFHESPKEENAPDSPFGRKDGAPVEPEDDKIASPETQKVSRAKWGRLRSLIPQITNQNATPRGPSVITSNAVNITDELITGGLSTMMLKLWFERDEKGHRRIPILLHRLRIRVSDSLHPMQGHKAVFRIECEYANGAARWVIYRQLRDFFSLHTHYAVSNAYNRNVDELPEFPRTSIPYFKFLIKESREKGTQVGHADFARLQREALENYLLDLIRAVMFHPASNRLCGFLEISAVSIAHAQTGGTQYKAGYLRIEAVNSKGGSFGRKGISWQDKKESRWCAIRESYLVAVTEPGQLDVWDVFLLDSDFTIERPKRYYRQGLSLLHPDSQNEEKPRDPNDRRVSMNTEHMSLMGSIRGRVSRVLHVGNHALARSTSNLGQRDQHDDGSSISSNSSVSSRPPTPMLDPSTNINPLDAADNATEMGEEHPWSNNKKKKKTNVNEVSKHTFFITNSQMRLKLFARNQRQMLQWITAFEKAAASSHYTGSNRFDSFAPIRLNVAAQWLVDGRDYFWNLSRAILMARETIYIHDWWLSPELQLRRPEKDRYRLDKLLERKAKEGVKIFIIVYQEVSSRTTPTDSNYTKQKMTALHPNIMLQRTFYWAHHEKLCVIDQAIAFMGGLDLCFGRWDSPQHVLIDDPDDDQPQIWPGKDYSNPRVSDFFTLHKPEEDMYDRSRIPRMPWHDVGLQVVGQPARDLARHFVQRWNYLLRIKNHTRIMPFLLPPPEFKPGELTQMGLTGTCEMQICRSAGPWSMGTPSRIEHSIQNAYLKAIQMSEHFVYFENQFFITSTVVNDVKIENNIGDALVHRILRAHRDGTPWKCCIVIPVLPGFEFPIDHSDASAVRIILECQNRTFARGPHSIFARLRKEGVDPDDYITVFSLRNWGKLRGDVLTTEQVYIHAKVCIVDDRLAIIGSANVNERSQRGDRDSEIAAVIRDTDMIDGTMAGQPFKVGRFAHTLRKRLMREHLGVDVDAIYEEDLMANEPEKAEHEQEVWDPESQQQHGKEEGVTKLSKSSQRTPAGTMIRDGVDALRQAVHATAEAGSIDKHQILHKIGLAKDTAGKATDAKLKDERQMFTRDGKEVPGFAGSVVPTLEEKTVMEHLPPVSEADDAPIADKLEKGGPSELAREPSKDTLPSNGSAATNSTPEDPRVDGELYGAPAGASTSPKTDNQPPHARSNVDDADEQERAAPQARSMIRKQLAAKLGSKTWALPTPRPNVDPQGFDDPVCDAFWKNVWVASAVHNTEIFRKVFHAVPDDLVTTWKQYKEFVLHHERLNKPARGSTTPVGRVPSETGDEDVPLEGKSAQADEQEGSSSRLSKEGDETEEAKTEDLHLGASAAEKDPKTRKPARGIEGFEKWERDEMEALLGELNGHLVIYSTRFLEGEDAVNNFLFNADRMLPLPIYD</sequence>
<dbReference type="InterPro" id="IPR025202">
    <property type="entry name" value="PLD-like_dom"/>
</dbReference>
<feature type="compositionally biased region" description="Polar residues" evidence="8">
    <location>
        <begin position="1251"/>
        <end position="1260"/>
    </location>
</feature>
<dbReference type="SUPFAM" id="SSF56024">
    <property type="entry name" value="Phospholipase D/nuclease"/>
    <property type="match status" value="2"/>
</dbReference>
<evidence type="ECO:0000256" key="3">
    <source>
        <dbReference type="ARBA" id="ARBA00022737"/>
    </source>
</evidence>
<dbReference type="InterPro" id="IPR015679">
    <property type="entry name" value="PLipase_D_fam"/>
</dbReference>
<feature type="compositionally biased region" description="Basic and acidic residues" evidence="8">
    <location>
        <begin position="93"/>
        <end position="112"/>
    </location>
</feature>
<organism evidence="10 11">
    <name type="scientific">Gymnopus androsaceus JB14</name>
    <dbReference type="NCBI Taxonomy" id="1447944"/>
    <lineage>
        <taxon>Eukaryota</taxon>
        <taxon>Fungi</taxon>
        <taxon>Dikarya</taxon>
        <taxon>Basidiomycota</taxon>
        <taxon>Agaricomycotina</taxon>
        <taxon>Agaricomycetes</taxon>
        <taxon>Agaricomycetidae</taxon>
        <taxon>Agaricales</taxon>
        <taxon>Marasmiineae</taxon>
        <taxon>Omphalotaceae</taxon>
        <taxon>Gymnopus</taxon>
    </lineage>
</organism>